<organism evidence="2 3">
    <name type="scientific">Novosphingobium arvoryzae</name>
    <dbReference type="NCBI Taxonomy" id="1256514"/>
    <lineage>
        <taxon>Bacteria</taxon>
        <taxon>Pseudomonadati</taxon>
        <taxon>Pseudomonadota</taxon>
        <taxon>Alphaproteobacteria</taxon>
        <taxon>Sphingomonadales</taxon>
        <taxon>Sphingomonadaceae</taxon>
        <taxon>Novosphingobium</taxon>
    </lineage>
</organism>
<gene>
    <name evidence="2" type="ORF">GCM10011617_30220</name>
</gene>
<sequence length="250" mass="27832">MRFMKIEIEFDLSGLRRIGIGAASSVRIANSEFIKMGDFERLFENHASLAGLSQFASFLDEELDAAAVLRYLQDENSGFSGRKEFCEILGIGESTLSGWLKGDRIPKMAKLVIGLLKARDLDRGELEQQEKRVEELKIRDRVVKDGDRYMIVEFASANGIGHVIARDIPDEISARKLNSRYQYIDLLHEVRALSPLFVAEDDEYTEALLDQIEEALVSAGIKLKPLNSNEKFSVEADASAAESEGANADA</sequence>
<dbReference type="InterPro" id="IPR010982">
    <property type="entry name" value="Lambda_DNA-bd_dom_sf"/>
</dbReference>
<dbReference type="GO" id="GO:0003677">
    <property type="term" value="F:DNA binding"/>
    <property type="evidence" value="ECO:0007669"/>
    <property type="project" value="InterPro"/>
</dbReference>
<protein>
    <recommendedName>
        <fullName evidence="1">Bacteriophage CI repressor N-terminal domain-containing protein</fullName>
    </recommendedName>
</protein>
<name>A0A918RRM9_9SPHN</name>
<comment type="caution">
    <text evidence="2">The sequence shown here is derived from an EMBL/GenBank/DDBJ whole genome shotgun (WGS) entry which is preliminary data.</text>
</comment>
<dbReference type="Gene3D" id="1.10.260.40">
    <property type="entry name" value="lambda repressor-like DNA-binding domains"/>
    <property type="match status" value="1"/>
</dbReference>
<reference evidence="2" key="1">
    <citation type="journal article" date="2014" name="Int. J. Syst. Evol. Microbiol.">
        <title>Complete genome sequence of Corynebacterium casei LMG S-19264T (=DSM 44701T), isolated from a smear-ripened cheese.</title>
        <authorList>
            <consortium name="US DOE Joint Genome Institute (JGI-PGF)"/>
            <person name="Walter F."/>
            <person name="Albersmeier A."/>
            <person name="Kalinowski J."/>
            <person name="Ruckert C."/>
        </authorList>
    </citation>
    <scope>NUCLEOTIDE SEQUENCE</scope>
    <source>
        <strain evidence="2">KCTC 32422</strain>
    </source>
</reference>
<keyword evidence="3" id="KW-1185">Reference proteome</keyword>
<dbReference type="Proteomes" id="UP000634139">
    <property type="component" value="Unassembled WGS sequence"/>
</dbReference>
<reference evidence="2" key="2">
    <citation type="submission" date="2020-09" db="EMBL/GenBank/DDBJ databases">
        <authorList>
            <person name="Sun Q."/>
            <person name="Kim S."/>
        </authorList>
    </citation>
    <scope>NUCLEOTIDE SEQUENCE</scope>
    <source>
        <strain evidence="2">KCTC 32422</strain>
    </source>
</reference>
<dbReference type="InterPro" id="IPR010744">
    <property type="entry name" value="Phage_CI_N"/>
</dbReference>
<accession>A0A918RRM9</accession>
<dbReference type="GO" id="GO:0045892">
    <property type="term" value="P:negative regulation of DNA-templated transcription"/>
    <property type="evidence" value="ECO:0007669"/>
    <property type="project" value="InterPro"/>
</dbReference>
<evidence type="ECO:0000313" key="2">
    <source>
        <dbReference type="EMBL" id="GHA07507.1"/>
    </source>
</evidence>
<feature type="domain" description="Bacteriophage CI repressor N-terminal" evidence="1">
    <location>
        <begin position="78"/>
        <end position="121"/>
    </location>
</feature>
<dbReference type="AlphaFoldDB" id="A0A918RRM9"/>
<dbReference type="Pfam" id="PF07022">
    <property type="entry name" value="Phage_CI_repr"/>
    <property type="match status" value="1"/>
</dbReference>
<evidence type="ECO:0000259" key="1">
    <source>
        <dbReference type="Pfam" id="PF07022"/>
    </source>
</evidence>
<proteinExistence type="predicted"/>
<dbReference type="EMBL" id="BMZD01000012">
    <property type="protein sequence ID" value="GHA07507.1"/>
    <property type="molecule type" value="Genomic_DNA"/>
</dbReference>
<evidence type="ECO:0000313" key="3">
    <source>
        <dbReference type="Proteomes" id="UP000634139"/>
    </source>
</evidence>